<comment type="caution">
    <text evidence="1">The sequence shown here is derived from an EMBL/GenBank/DDBJ whole genome shotgun (WGS) entry which is preliminary data.</text>
</comment>
<evidence type="ECO:0000313" key="1">
    <source>
        <dbReference type="EMBL" id="KAL0122745.1"/>
    </source>
</evidence>
<gene>
    <name evidence="1" type="ORF">PUN28_007447</name>
</gene>
<dbReference type="Proteomes" id="UP001430953">
    <property type="component" value="Unassembled WGS sequence"/>
</dbReference>
<protein>
    <submittedName>
        <fullName evidence="1">Uncharacterized protein</fullName>
    </submittedName>
</protein>
<evidence type="ECO:0000313" key="2">
    <source>
        <dbReference type="Proteomes" id="UP001430953"/>
    </source>
</evidence>
<proteinExistence type="predicted"/>
<keyword evidence="2" id="KW-1185">Reference proteome</keyword>
<reference evidence="1 2" key="1">
    <citation type="submission" date="2023-03" db="EMBL/GenBank/DDBJ databases">
        <title>High recombination rates correlate with genetic variation in Cardiocondyla obscurior ants.</title>
        <authorList>
            <person name="Errbii M."/>
        </authorList>
    </citation>
    <scope>NUCLEOTIDE SEQUENCE [LARGE SCALE GENOMIC DNA]</scope>
    <source>
        <strain evidence="1">Alpha-2009</strain>
        <tissue evidence="1">Whole body</tissue>
    </source>
</reference>
<dbReference type="AlphaFoldDB" id="A0AAW2G8D4"/>
<dbReference type="EMBL" id="JADYXP020000006">
    <property type="protein sequence ID" value="KAL0122745.1"/>
    <property type="molecule type" value="Genomic_DNA"/>
</dbReference>
<accession>A0AAW2G8D4</accession>
<sequence>MQVVMVLDPNLPKQYTKEATLVEQSRRVST</sequence>
<organism evidence="1 2">
    <name type="scientific">Cardiocondyla obscurior</name>
    <dbReference type="NCBI Taxonomy" id="286306"/>
    <lineage>
        <taxon>Eukaryota</taxon>
        <taxon>Metazoa</taxon>
        <taxon>Ecdysozoa</taxon>
        <taxon>Arthropoda</taxon>
        <taxon>Hexapoda</taxon>
        <taxon>Insecta</taxon>
        <taxon>Pterygota</taxon>
        <taxon>Neoptera</taxon>
        <taxon>Endopterygota</taxon>
        <taxon>Hymenoptera</taxon>
        <taxon>Apocrita</taxon>
        <taxon>Aculeata</taxon>
        <taxon>Formicoidea</taxon>
        <taxon>Formicidae</taxon>
        <taxon>Myrmicinae</taxon>
        <taxon>Cardiocondyla</taxon>
    </lineage>
</organism>
<name>A0AAW2G8D4_9HYME</name>